<name>R8YWQ1_9GAMM</name>
<dbReference type="RefSeq" id="WP_016146015.1">
    <property type="nucleotide sequence ID" value="NZ_KB976991.1"/>
</dbReference>
<dbReference type="AlphaFoldDB" id="R8YWQ1"/>
<dbReference type="Proteomes" id="UP000013986">
    <property type="component" value="Unassembled WGS sequence"/>
</dbReference>
<evidence type="ECO:0000313" key="1">
    <source>
        <dbReference type="EMBL" id="EOQ73521.1"/>
    </source>
</evidence>
<proteinExistence type="predicted"/>
<reference evidence="1 2" key="1">
    <citation type="submission" date="2013-02" db="EMBL/GenBank/DDBJ databases">
        <title>The Genome Sequence of Acinetobacter pittii ANC 4052.</title>
        <authorList>
            <consortium name="The Broad Institute Genome Sequencing Platform"/>
            <consortium name="The Broad Institute Genome Sequencing Center for Infectious Disease"/>
            <person name="Cerqueira G."/>
            <person name="Feldgarden M."/>
            <person name="Courvalin P."/>
            <person name="Perichon B."/>
            <person name="Grillot-Courvalin C."/>
            <person name="Clermont D."/>
            <person name="Rocha E."/>
            <person name="Yoon E.-J."/>
            <person name="Nemec A."/>
            <person name="Walker B."/>
            <person name="Young S.K."/>
            <person name="Zeng Q."/>
            <person name="Gargeya S."/>
            <person name="Fitzgerald M."/>
            <person name="Haas B."/>
            <person name="Abouelleil A."/>
            <person name="Alvarado L."/>
            <person name="Arachchi H.M."/>
            <person name="Berlin A.M."/>
            <person name="Chapman S.B."/>
            <person name="Dewar J."/>
            <person name="Goldberg J."/>
            <person name="Griggs A."/>
            <person name="Gujja S."/>
            <person name="Hansen M."/>
            <person name="Howarth C."/>
            <person name="Imamovic A."/>
            <person name="Larimer J."/>
            <person name="McCowan C."/>
            <person name="Murphy C."/>
            <person name="Neiman D."/>
            <person name="Pearson M."/>
            <person name="Priest M."/>
            <person name="Roberts A."/>
            <person name="Saif S."/>
            <person name="Shea T."/>
            <person name="Sisk P."/>
            <person name="Sykes S."/>
            <person name="Wortman J."/>
            <person name="Nusbaum C."/>
            <person name="Birren B."/>
        </authorList>
    </citation>
    <scope>NUCLEOTIDE SEQUENCE [LARGE SCALE GENOMIC DNA]</scope>
    <source>
        <strain evidence="1 2">ANC 4052</strain>
    </source>
</reference>
<organism evidence="1 2">
    <name type="scientific">Acinetobacter lactucae</name>
    <dbReference type="NCBI Taxonomy" id="1785128"/>
    <lineage>
        <taxon>Bacteria</taxon>
        <taxon>Pseudomonadati</taxon>
        <taxon>Pseudomonadota</taxon>
        <taxon>Gammaproteobacteria</taxon>
        <taxon>Moraxellales</taxon>
        <taxon>Moraxellaceae</taxon>
        <taxon>Acinetobacter</taxon>
        <taxon>Acinetobacter calcoaceticus/baumannii complex</taxon>
    </lineage>
</organism>
<protein>
    <submittedName>
        <fullName evidence="1">Uncharacterized protein</fullName>
    </submittedName>
</protein>
<gene>
    <name evidence="1" type="ORF">F929_03464</name>
</gene>
<dbReference type="EMBL" id="APQO01000006">
    <property type="protein sequence ID" value="EOQ73521.1"/>
    <property type="molecule type" value="Genomic_DNA"/>
</dbReference>
<dbReference type="PATRIC" id="fig|1217689.3.peg.3400"/>
<accession>R8YWQ1</accession>
<comment type="caution">
    <text evidence="1">The sequence shown here is derived from an EMBL/GenBank/DDBJ whole genome shotgun (WGS) entry which is preliminary data.</text>
</comment>
<evidence type="ECO:0000313" key="2">
    <source>
        <dbReference type="Proteomes" id="UP000013986"/>
    </source>
</evidence>
<dbReference type="HOGENOM" id="CLU_2091536_0_0_6"/>
<sequence>MSEISKLILAEIDRFQQSGTPLDIDSFVSNISIIAQAGLYDELACPNGVRVMFDGKSIQYSDHVAIECDHDEDFDQPLFNIYHDGVSVKMNLTKIEQAHKCALREVEKRKAESKEG</sequence>